<feature type="domain" description="Dynein heavy chain coiled coil stalk" evidence="1">
    <location>
        <begin position="568"/>
        <end position="723"/>
    </location>
</feature>
<dbReference type="Proteomes" id="UP000693981">
    <property type="component" value="Unassembled WGS sequence"/>
</dbReference>
<organism evidence="2 3">
    <name type="scientific">Phytophthora boehmeriae</name>
    <dbReference type="NCBI Taxonomy" id="109152"/>
    <lineage>
        <taxon>Eukaryota</taxon>
        <taxon>Sar</taxon>
        <taxon>Stramenopiles</taxon>
        <taxon>Oomycota</taxon>
        <taxon>Peronosporomycetes</taxon>
        <taxon>Peronosporales</taxon>
        <taxon>Peronosporaceae</taxon>
        <taxon>Phytophthora</taxon>
    </lineage>
</organism>
<name>A0A8T1WL20_9STRA</name>
<comment type="caution">
    <text evidence="2">The sequence shown here is derived from an EMBL/GenBank/DDBJ whole genome shotgun (WGS) entry which is preliminary data.</text>
</comment>
<proteinExistence type="predicted"/>
<gene>
    <name evidence="2" type="ORF">PHYBOEH_006314</name>
</gene>
<evidence type="ECO:0000313" key="2">
    <source>
        <dbReference type="EMBL" id="KAG7392700.1"/>
    </source>
</evidence>
<dbReference type="PANTHER" id="PTHR46454">
    <property type="entry name" value="DYNEIN AXONEMAL HEAVY CHAIN 7-RELATED"/>
    <property type="match status" value="1"/>
</dbReference>
<sequence length="745" mass="83608">MSGRSSRRSSASFMLQKSLEATMINNTSEGEAPGRTHAKSNRWIYAEVSFEDDTEAMSTAALQPYFGSIRTFSSMTKSWCPSKAVPLPRDVPPVPFALARSVAQIDRIFARPAARLILLEDVGSAGDTLLHFVNALRIPDRQDPAHIDNTVLTFSGLQDDPIINANAQRCMALRWKRVLVQLYDCVGVSGQEATLVVKRIDLLPPLIVNQLQALMTTGEVSGMLTLGEQIQLATRVLDERLLDLKAKHAAQVDQIRSEAETTRDQALAALQQQQREAPTTPLTEATRLVELRYQRELRSKLARVELRWQQDTDDLMRAREVESESVAATVMALTRPLGVTSGKWASAVARVRSKLRVVLIIGKEHEKSVRAASPNIFSSCDLVSVPKLDRKSLRTLVYGHFHAQVQQLLRDHTKTGSDKQQDAEEGSLTAFLLQVQRSLWTLSCMATDMHLAVVDAFLTKQTGDDVEKCPPTARAFAMALFFAKLLVDGYEREEAARARASWFLDLSNRLDRDLGALRSSDAILSEKLTTIDQQLKSHQAKLVEQKQDAERIRAIMQRFQSAADEQVQATNEAQALAQKELREPMACLEEANRALLLVDRRHIVEIKSFVNPPPLVHLVLGAVCILFQLEPSWESARRLLLGDANVVQTLLQFDKDAVPPATLAKLEAEYLRDERFTREEVERQSVAASSMVGWVRAIHQYATARRQVQPTLDKLEKAQSRLQLIMQEYQLHTRAISCWYLMSNH</sequence>
<evidence type="ECO:0000313" key="3">
    <source>
        <dbReference type="Proteomes" id="UP000693981"/>
    </source>
</evidence>
<dbReference type="AlphaFoldDB" id="A0A8T1WL20"/>
<keyword evidence="3" id="KW-1185">Reference proteome</keyword>
<dbReference type="Pfam" id="PF12777">
    <property type="entry name" value="MT"/>
    <property type="match status" value="1"/>
</dbReference>
<protein>
    <recommendedName>
        <fullName evidence="1">Dynein heavy chain coiled coil stalk domain-containing protein</fullName>
    </recommendedName>
</protein>
<accession>A0A8T1WL20</accession>
<dbReference type="PANTHER" id="PTHR46454:SF17">
    <property type="entry name" value="DYNEIN HEAVY CHAIN LINKER DOMAIN-CONTAINING PROTEIN"/>
    <property type="match status" value="1"/>
</dbReference>
<reference evidence="2" key="1">
    <citation type="submission" date="2021-02" db="EMBL/GenBank/DDBJ databases">
        <authorList>
            <person name="Palmer J.M."/>
        </authorList>
    </citation>
    <scope>NUCLEOTIDE SEQUENCE</scope>
    <source>
        <strain evidence="2">SCRP23</strain>
    </source>
</reference>
<dbReference type="EMBL" id="JAGDFL010000333">
    <property type="protein sequence ID" value="KAG7392700.1"/>
    <property type="molecule type" value="Genomic_DNA"/>
</dbReference>
<dbReference type="OrthoDB" id="199400at2759"/>
<dbReference type="InterPro" id="IPR024743">
    <property type="entry name" value="Dynein_HC_stalk"/>
</dbReference>
<evidence type="ECO:0000259" key="1">
    <source>
        <dbReference type="Pfam" id="PF12777"/>
    </source>
</evidence>